<dbReference type="EMBL" id="AP028947">
    <property type="protein sequence ID" value="BET27558.1"/>
    <property type="molecule type" value="Genomic_DNA"/>
</dbReference>
<evidence type="ECO:0008006" key="4">
    <source>
        <dbReference type="Google" id="ProtNLM"/>
    </source>
</evidence>
<feature type="coiled-coil region" evidence="1">
    <location>
        <begin position="90"/>
        <end position="124"/>
    </location>
</feature>
<organism evidence="2 3">
    <name type="scientific">Limnobacter thiooxidans</name>
    <dbReference type="NCBI Taxonomy" id="131080"/>
    <lineage>
        <taxon>Bacteria</taxon>
        <taxon>Pseudomonadati</taxon>
        <taxon>Pseudomonadota</taxon>
        <taxon>Betaproteobacteria</taxon>
        <taxon>Burkholderiales</taxon>
        <taxon>Burkholderiaceae</taxon>
        <taxon>Limnobacter</taxon>
    </lineage>
</organism>
<evidence type="ECO:0000256" key="1">
    <source>
        <dbReference type="SAM" id="Coils"/>
    </source>
</evidence>
<accession>A0AA86J1Y6</accession>
<keyword evidence="1" id="KW-0175">Coiled coil</keyword>
<reference evidence="2 3" key="1">
    <citation type="submission" date="2023-10" db="EMBL/GenBank/DDBJ databases">
        <title>Complete Genome Sequence of Limnobacter thiooxidans CS-K2T, Isolated from freshwater lake sediments in Bavaria, Germany.</title>
        <authorList>
            <person name="Naruki M."/>
            <person name="Watanabe A."/>
            <person name="Warashina T."/>
            <person name="Morita T."/>
            <person name="Arakawa K."/>
        </authorList>
    </citation>
    <scope>NUCLEOTIDE SEQUENCE [LARGE SCALE GENOMIC DNA]</scope>
    <source>
        <strain evidence="2 3">CS-K2</strain>
    </source>
</reference>
<evidence type="ECO:0000313" key="3">
    <source>
        <dbReference type="Proteomes" id="UP001329151"/>
    </source>
</evidence>
<sequence>MDSIDKDLRSILQIRKMRADSLSRAARAREMERNSMAKDVVDKVQALTATEIQVRQLQQERLGELVSGQFVKIDRVEAFSKMQLRGVQQIMDANRDIELAQKRLESSNERLEESMQIAKVAEKKKIAIEEVIEWRKN</sequence>
<dbReference type="KEGG" id="lto:RGQ30_30590"/>
<name>A0AA86J1Y6_9BURK</name>
<protein>
    <recommendedName>
        <fullName evidence="4">Type III secretion protein</fullName>
    </recommendedName>
</protein>
<keyword evidence="3" id="KW-1185">Reference proteome</keyword>
<gene>
    <name evidence="2" type="ORF">RGQ30_30590</name>
</gene>
<dbReference type="Proteomes" id="UP001329151">
    <property type="component" value="Chromosome"/>
</dbReference>
<proteinExistence type="predicted"/>
<evidence type="ECO:0000313" key="2">
    <source>
        <dbReference type="EMBL" id="BET27558.1"/>
    </source>
</evidence>
<dbReference type="RefSeq" id="WP_130557376.1">
    <property type="nucleotide sequence ID" value="NZ_AP028947.1"/>
</dbReference>
<dbReference type="AlphaFoldDB" id="A0AA86J1Y6"/>